<protein>
    <submittedName>
        <fullName evidence="2">Uncharacterized protein</fullName>
    </submittedName>
</protein>
<sequence length="212" mass="21983">MNLASDNTVGTSVQSPVGSQGNADPAPNSAEGVVQLPVVSTMVDNYEFEGVFPSADDVFVGLDSGGGGTSEARSSGQSDGGAGRENSSIGVPSEARSSGQEKGAATGPDSSVRVDQGSVSSSSEQPVIEESSVVRNDAALQSVDNNINTHPMQTRSKRGIFKPKVYSATLGSELSAQAVLRRGGSRENVEMFRRFRRGGSRENIGVVKGCWV</sequence>
<feature type="compositionally biased region" description="Polar residues" evidence="1">
    <location>
        <begin position="85"/>
        <end position="100"/>
    </location>
</feature>
<feature type="region of interest" description="Disordered" evidence="1">
    <location>
        <begin position="62"/>
        <end position="132"/>
    </location>
</feature>
<keyword evidence="3" id="KW-1185">Reference proteome</keyword>
<dbReference type="EMBL" id="JBBPBN010000006">
    <property type="protein sequence ID" value="KAK9036283.1"/>
    <property type="molecule type" value="Genomic_DNA"/>
</dbReference>
<accession>A0ABR2TFK7</accession>
<evidence type="ECO:0000256" key="1">
    <source>
        <dbReference type="SAM" id="MobiDB-lite"/>
    </source>
</evidence>
<evidence type="ECO:0000313" key="2">
    <source>
        <dbReference type="EMBL" id="KAK9036283.1"/>
    </source>
</evidence>
<comment type="caution">
    <text evidence="2">The sequence shown here is derived from an EMBL/GenBank/DDBJ whole genome shotgun (WGS) entry which is preliminary data.</text>
</comment>
<proteinExistence type="predicted"/>
<feature type="region of interest" description="Disordered" evidence="1">
    <location>
        <begin position="1"/>
        <end position="30"/>
    </location>
</feature>
<evidence type="ECO:0000313" key="3">
    <source>
        <dbReference type="Proteomes" id="UP001396334"/>
    </source>
</evidence>
<dbReference type="Proteomes" id="UP001396334">
    <property type="component" value="Unassembled WGS sequence"/>
</dbReference>
<name>A0ABR2TFK7_9ROSI</name>
<organism evidence="2 3">
    <name type="scientific">Hibiscus sabdariffa</name>
    <name type="common">roselle</name>
    <dbReference type="NCBI Taxonomy" id="183260"/>
    <lineage>
        <taxon>Eukaryota</taxon>
        <taxon>Viridiplantae</taxon>
        <taxon>Streptophyta</taxon>
        <taxon>Embryophyta</taxon>
        <taxon>Tracheophyta</taxon>
        <taxon>Spermatophyta</taxon>
        <taxon>Magnoliopsida</taxon>
        <taxon>eudicotyledons</taxon>
        <taxon>Gunneridae</taxon>
        <taxon>Pentapetalae</taxon>
        <taxon>rosids</taxon>
        <taxon>malvids</taxon>
        <taxon>Malvales</taxon>
        <taxon>Malvaceae</taxon>
        <taxon>Malvoideae</taxon>
        <taxon>Hibiscus</taxon>
    </lineage>
</organism>
<gene>
    <name evidence="2" type="ORF">V6N11_078291</name>
</gene>
<feature type="compositionally biased region" description="Polar residues" evidence="1">
    <location>
        <begin position="1"/>
        <end position="22"/>
    </location>
</feature>
<reference evidence="2 3" key="1">
    <citation type="journal article" date="2024" name="G3 (Bethesda)">
        <title>Genome assembly of Hibiscus sabdariffa L. provides insights into metabolisms of medicinal natural products.</title>
        <authorList>
            <person name="Kim T."/>
        </authorList>
    </citation>
    <scope>NUCLEOTIDE SEQUENCE [LARGE SCALE GENOMIC DNA]</scope>
    <source>
        <strain evidence="2">TK-2024</strain>
        <tissue evidence="2">Old leaves</tissue>
    </source>
</reference>